<dbReference type="InterPro" id="IPR046368">
    <property type="entry name" value="Tag1"/>
</dbReference>
<evidence type="ECO:0000256" key="1">
    <source>
        <dbReference type="SAM" id="MobiDB-lite"/>
    </source>
</evidence>
<feature type="region of interest" description="Disordered" evidence="1">
    <location>
        <begin position="1"/>
        <end position="30"/>
    </location>
</feature>
<reference evidence="3 4" key="1">
    <citation type="submission" date="2017-04" db="EMBL/GenBank/DDBJ databases">
        <title>Draft genome sequence of Tuber borchii Vittad., a whitish edible truffle.</title>
        <authorList>
            <consortium name="DOE Joint Genome Institute"/>
            <person name="Murat C."/>
            <person name="Kuo A."/>
            <person name="Barry K.W."/>
            <person name="Clum A."/>
            <person name="Dockter R.B."/>
            <person name="Fauchery L."/>
            <person name="Iotti M."/>
            <person name="Kohler A."/>
            <person name="Labutti K."/>
            <person name="Lindquist E.A."/>
            <person name="Lipzen A."/>
            <person name="Ohm R.A."/>
            <person name="Wang M."/>
            <person name="Grigoriev I.V."/>
            <person name="Zambonelli A."/>
            <person name="Martin F.M."/>
        </authorList>
    </citation>
    <scope>NUCLEOTIDE SEQUENCE [LARGE SCALE GENOMIC DNA]</scope>
    <source>
        <strain evidence="3 4">Tbo3840</strain>
    </source>
</reference>
<feature type="compositionally biased region" description="Polar residues" evidence="1">
    <location>
        <begin position="593"/>
        <end position="604"/>
    </location>
</feature>
<dbReference type="Pfam" id="PF12505">
    <property type="entry name" value="DUF3712"/>
    <property type="match status" value="1"/>
</dbReference>
<name>A0A2T7A6W0_TUBBO</name>
<dbReference type="EMBL" id="NESQ01000011">
    <property type="protein sequence ID" value="PUU83471.1"/>
    <property type="molecule type" value="Genomic_DNA"/>
</dbReference>
<organism evidence="3 4">
    <name type="scientific">Tuber borchii</name>
    <name type="common">White truffle</name>
    <dbReference type="NCBI Taxonomy" id="42251"/>
    <lineage>
        <taxon>Eukaryota</taxon>
        <taxon>Fungi</taxon>
        <taxon>Dikarya</taxon>
        <taxon>Ascomycota</taxon>
        <taxon>Pezizomycotina</taxon>
        <taxon>Pezizomycetes</taxon>
        <taxon>Pezizales</taxon>
        <taxon>Tuberaceae</taxon>
        <taxon>Tuber</taxon>
    </lineage>
</organism>
<gene>
    <name evidence="3" type="ORF">B9Z19DRAFT_48211</name>
</gene>
<evidence type="ECO:0000313" key="3">
    <source>
        <dbReference type="EMBL" id="PUU83471.1"/>
    </source>
</evidence>
<protein>
    <submittedName>
        <fullName evidence="3">Uncharacterized protein</fullName>
    </submittedName>
</protein>
<keyword evidence="2" id="KW-0472">Membrane</keyword>
<feature type="region of interest" description="Disordered" evidence="1">
    <location>
        <begin position="447"/>
        <end position="532"/>
    </location>
</feature>
<dbReference type="PANTHER" id="PTHR35895:SF3">
    <property type="entry name" value="PRE-RRNA PROCESSING PROTEIN"/>
    <property type="match status" value="1"/>
</dbReference>
<keyword evidence="2" id="KW-0812">Transmembrane</keyword>
<feature type="compositionally biased region" description="Basic and acidic residues" evidence="1">
    <location>
        <begin position="447"/>
        <end position="466"/>
    </location>
</feature>
<dbReference type="PANTHER" id="PTHR35895">
    <property type="entry name" value="CHROMOSOME 16, WHOLE GENOME SHOTGUN SEQUENCE"/>
    <property type="match status" value="1"/>
</dbReference>
<feature type="region of interest" description="Disordered" evidence="1">
    <location>
        <begin position="560"/>
        <end position="604"/>
    </location>
</feature>
<sequence length="909" mass="99117">MDPQAPHKRAFESNTPPSSPPTRPSSSLYLQPFSSVPFTSSYIPRSQSAQFAQLRQPTSSPPSVYQAPVRPSSPLCDSPTAESLVLTPTLPTSGYGVGHPSSVSIRPFEISGGLDALRVGSSQQHPGSSISERATRQNQQTFYSYALEYPREHPLANSDVAGSFRRVISEYGNAGLKNSEHEFANDLPKRHLVPDMDETCSGCSRCNGEVNFATKFSLDSVPRGAHFRDDGLAIPTPLVSNAFQMVENPNSTTPSSVSFFGSGVAPAVAETYRLPRSQPLGRAGSFSRFPAAESINLNESDPFLAIHPTARYREGCILCTPCPPPRIFAADSVRNGGGNPLVAHKDQFASFPPINPLPVLGALELTALQNIPSSPTAVRSLDISSSVERDAQAVYHRAGLADRVPYRPLRRRRSGYFLPVAGTTGGVCLRSDPFCDDINDLSCSKLDPHNEPASEPRPESLCDKGSLHSHRTSGVSLVKPFQKEQPSSLTFIDPPSSPEQIRVNTRGLDKYEPRKKSPPPPNRMGESSLSRKRSSWTASVFSNWDQPTLSSQISAGFLFNGVPRQPTRPHAGERSDRRLPGTSGSHELADLGTTGTTNASGVANTNNAKRSSLVTIFESVKNSKKWKPPYSTKQKWVFSALGVVLLVVATLLVLIFVGGPVLFRRAMEDTKFDIQSLKLDNFTPESLSIRVGMGIKMRDDTNLALGPTSYTLGTNNSLTPGHIRPSIEGVLSPLPDAPVFEPEATLFEKRFTRETAPHEMGNRVKVEDLGAMYRPGILGTFEARGTIVTGGKGTLEVARTVNLGVDGDLRLEDPRAWAGLLTALLYRERLELRASGSVLGNFLWVWRRSDISKRLPINGMNGFKGFQIQNHAPFSSPSGQFSAELAWHNPSRVSLTLVRKFFLYPTRLY</sequence>
<keyword evidence="4" id="KW-1185">Reference proteome</keyword>
<keyword evidence="2" id="KW-1133">Transmembrane helix</keyword>
<feature type="compositionally biased region" description="Basic and acidic residues" evidence="1">
    <location>
        <begin position="570"/>
        <end position="579"/>
    </location>
</feature>
<comment type="caution">
    <text evidence="3">The sequence shown here is derived from an EMBL/GenBank/DDBJ whole genome shotgun (WGS) entry which is preliminary data.</text>
</comment>
<proteinExistence type="predicted"/>
<accession>A0A2T7A6W0</accession>
<dbReference type="AlphaFoldDB" id="A0A2T7A6W0"/>
<dbReference type="GO" id="GO:0000329">
    <property type="term" value="C:fungal-type vacuole membrane"/>
    <property type="evidence" value="ECO:0007669"/>
    <property type="project" value="InterPro"/>
</dbReference>
<feature type="transmembrane region" description="Helical" evidence="2">
    <location>
        <begin position="636"/>
        <end position="663"/>
    </location>
</feature>
<feature type="region of interest" description="Disordered" evidence="1">
    <location>
        <begin position="47"/>
        <end position="80"/>
    </location>
</feature>
<dbReference type="InterPro" id="IPR022185">
    <property type="entry name" value="DUF3712"/>
</dbReference>
<evidence type="ECO:0000313" key="4">
    <source>
        <dbReference type="Proteomes" id="UP000244722"/>
    </source>
</evidence>
<dbReference type="Proteomes" id="UP000244722">
    <property type="component" value="Unassembled WGS sequence"/>
</dbReference>
<feature type="compositionally biased region" description="Polar residues" evidence="1">
    <location>
        <begin position="47"/>
        <end position="63"/>
    </location>
</feature>
<evidence type="ECO:0000256" key="2">
    <source>
        <dbReference type="SAM" id="Phobius"/>
    </source>
</evidence>